<dbReference type="Proteomes" id="UP000076962">
    <property type="component" value="Unassembled WGS sequence"/>
</dbReference>
<dbReference type="EMBL" id="LUTY01000181">
    <property type="protein sequence ID" value="OAD23749.1"/>
    <property type="molecule type" value="Genomic_DNA"/>
</dbReference>
<name>A0A176S7C7_9GAMM</name>
<comment type="caution">
    <text evidence="1">The sequence shown here is derived from an EMBL/GenBank/DDBJ whole genome shotgun (WGS) entry which is preliminary data.</text>
</comment>
<evidence type="ECO:0000313" key="2">
    <source>
        <dbReference type="Proteomes" id="UP000076962"/>
    </source>
</evidence>
<organism evidence="1 2">
    <name type="scientific">Candidatus Thiomargarita nelsonii</name>
    <dbReference type="NCBI Taxonomy" id="1003181"/>
    <lineage>
        <taxon>Bacteria</taxon>
        <taxon>Pseudomonadati</taxon>
        <taxon>Pseudomonadota</taxon>
        <taxon>Gammaproteobacteria</taxon>
        <taxon>Thiotrichales</taxon>
        <taxon>Thiotrichaceae</taxon>
        <taxon>Thiomargarita</taxon>
    </lineage>
</organism>
<reference evidence="1 2" key="1">
    <citation type="submission" date="2016-05" db="EMBL/GenBank/DDBJ databases">
        <title>Single-cell genome of chain-forming Candidatus Thiomargarita nelsonii and comparison to other large sulfur-oxidizing bacteria.</title>
        <authorList>
            <person name="Winkel M."/>
            <person name="Salman V."/>
            <person name="Woyke T."/>
            <person name="Schulz-Vogt H."/>
            <person name="Richter M."/>
            <person name="Flood B."/>
            <person name="Bailey J."/>
            <person name="Amann R."/>
            <person name="Mussmann M."/>
        </authorList>
    </citation>
    <scope>NUCLEOTIDE SEQUENCE [LARGE SCALE GENOMIC DNA]</scope>
    <source>
        <strain evidence="1 2">THI036</strain>
    </source>
</reference>
<proteinExistence type="predicted"/>
<dbReference type="AlphaFoldDB" id="A0A176S7C7"/>
<sequence>MMTYYILIIKCSSQEVEKINTLTLYYYTSTVTMSYIEKKKPENAVKVNSLAVVMTNVVGINITA</sequence>
<accession>A0A176S7C7</accession>
<gene>
    <name evidence="1" type="ORF">THIOM_000411</name>
</gene>
<keyword evidence="2" id="KW-1185">Reference proteome</keyword>
<protein>
    <submittedName>
        <fullName evidence="1">Uncharacterized protein</fullName>
    </submittedName>
</protein>
<evidence type="ECO:0000313" key="1">
    <source>
        <dbReference type="EMBL" id="OAD23749.1"/>
    </source>
</evidence>